<reference evidence="2" key="1">
    <citation type="submission" date="2022-11" db="UniProtKB">
        <authorList>
            <consortium name="WormBaseParasite"/>
        </authorList>
    </citation>
    <scope>IDENTIFICATION</scope>
</reference>
<dbReference type="AlphaFoldDB" id="A0A915LA54"/>
<sequence length="66" mass="7881">MINEHIHVNADPFNDIDYFFQLLSGPQIFNIRELNWPQCIKMKYGVRHQTPLMKEEDKKADACLFK</sequence>
<dbReference type="WBParaSite" id="nRc.2.0.1.t47722-RA">
    <property type="protein sequence ID" value="nRc.2.0.1.t47722-RA"/>
    <property type="gene ID" value="nRc.2.0.1.g47722"/>
</dbReference>
<evidence type="ECO:0000313" key="2">
    <source>
        <dbReference type="WBParaSite" id="nRc.2.0.1.t47722-RA"/>
    </source>
</evidence>
<accession>A0A915LA54</accession>
<dbReference type="Proteomes" id="UP000887565">
    <property type="component" value="Unplaced"/>
</dbReference>
<organism evidence="1 2">
    <name type="scientific">Romanomermis culicivorax</name>
    <name type="common">Nematode worm</name>
    <dbReference type="NCBI Taxonomy" id="13658"/>
    <lineage>
        <taxon>Eukaryota</taxon>
        <taxon>Metazoa</taxon>
        <taxon>Ecdysozoa</taxon>
        <taxon>Nematoda</taxon>
        <taxon>Enoplea</taxon>
        <taxon>Dorylaimia</taxon>
        <taxon>Mermithida</taxon>
        <taxon>Mermithoidea</taxon>
        <taxon>Mermithidae</taxon>
        <taxon>Romanomermis</taxon>
    </lineage>
</organism>
<proteinExistence type="predicted"/>
<name>A0A915LA54_ROMCU</name>
<keyword evidence="1" id="KW-1185">Reference proteome</keyword>
<protein>
    <submittedName>
        <fullName evidence="2">Uncharacterized protein</fullName>
    </submittedName>
</protein>
<evidence type="ECO:0000313" key="1">
    <source>
        <dbReference type="Proteomes" id="UP000887565"/>
    </source>
</evidence>